<feature type="transmembrane region" description="Helical" evidence="5">
    <location>
        <begin position="505"/>
        <end position="525"/>
    </location>
</feature>
<dbReference type="GO" id="GO:0015179">
    <property type="term" value="F:L-amino acid transmembrane transporter activity"/>
    <property type="evidence" value="ECO:0007669"/>
    <property type="project" value="TreeGrafter"/>
</dbReference>
<dbReference type="STRING" id="946122.A0A0C2WSL2"/>
<dbReference type="AlphaFoldDB" id="A0A0C2WSL2"/>
<gene>
    <name evidence="6" type="ORF">M378DRAFT_192548</name>
</gene>
<dbReference type="Proteomes" id="UP000054549">
    <property type="component" value="Unassembled WGS sequence"/>
</dbReference>
<evidence type="ECO:0000313" key="6">
    <source>
        <dbReference type="EMBL" id="KIL64687.1"/>
    </source>
</evidence>
<keyword evidence="4 5" id="KW-0472">Membrane</keyword>
<comment type="subcellular location">
    <subcellularLocation>
        <location evidence="1">Membrane</location>
        <topology evidence="1">Multi-pass membrane protein</topology>
    </subcellularLocation>
</comment>
<dbReference type="GO" id="GO:0016020">
    <property type="term" value="C:membrane"/>
    <property type="evidence" value="ECO:0007669"/>
    <property type="project" value="UniProtKB-SubCell"/>
</dbReference>
<evidence type="ECO:0000256" key="3">
    <source>
        <dbReference type="ARBA" id="ARBA00022989"/>
    </source>
</evidence>
<dbReference type="PANTHER" id="PTHR11785">
    <property type="entry name" value="AMINO ACID TRANSPORTER"/>
    <property type="match status" value="1"/>
</dbReference>
<sequence length="560" mass="62109">MDSVQPTLLEESEPLLRETRLRGEYQSVRVAADDTRLTSRSRPYSEGVPIAEDDGSDGEAFDNVPKERRRLGLWSATNLVFNFVIGTGIYATPSLILRSSGSVGVALVMWLVGALIAAAGTVVYIELGTGLPRNGGEKNYLEFIYRKPKYLITCIFIIYSLLTRTSAASSVVFGEYVIHAIGVTPTPTNTLAVALCGLTLVTLLHGTTVQWGIRLQDALGAFKLLVLSAISIIGLLSFAGVPGFQVREEYEKPHNLEWNHIWQGSNLDAHDFVTGLYNVIWSYLGYSHINYALSEVKHPVRTVKYASALALLLVTSVYFSVNIAYFAVISKSDILNSRTIVVSLFFRNLFGEATERLMSAIVALSVLGTILASKFAQGRVIQELGREGILPFSEILASSKPFNAPSAALCVQYVISCAILVLTPKGDIYLFLISFGSYCISLVNVLVAFGVVLLHASTSGLWHWKPPFRAPNSVVFIYLLSNIFLITVPFIPPKDGKNVYESLPYWSHSVTAFAVSLIGYAYWYWFVVWHPQRNKYLLEREWVIQDDGVSRYAFRKVPIK</sequence>
<feature type="transmembrane region" description="Helical" evidence="5">
    <location>
        <begin position="103"/>
        <end position="129"/>
    </location>
</feature>
<evidence type="ECO:0008006" key="8">
    <source>
        <dbReference type="Google" id="ProtNLM"/>
    </source>
</evidence>
<proteinExistence type="predicted"/>
<feature type="transmembrane region" description="Helical" evidence="5">
    <location>
        <begin position="275"/>
        <end position="293"/>
    </location>
</feature>
<dbReference type="InParanoid" id="A0A0C2WSL2"/>
<feature type="transmembrane region" description="Helical" evidence="5">
    <location>
        <begin position="224"/>
        <end position="244"/>
    </location>
</feature>
<dbReference type="EMBL" id="KN818247">
    <property type="protein sequence ID" value="KIL64687.1"/>
    <property type="molecule type" value="Genomic_DNA"/>
</dbReference>
<protein>
    <recommendedName>
        <fullName evidence="8">Amino acid transporter</fullName>
    </recommendedName>
</protein>
<keyword evidence="2 5" id="KW-0812">Transmembrane</keyword>
<dbReference type="Gene3D" id="1.20.1740.10">
    <property type="entry name" value="Amino acid/polyamine transporter I"/>
    <property type="match status" value="1"/>
</dbReference>
<evidence type="ECO:0000313" key="7">
    <source>
        <dbReference type="Proteomes" id="UP000054549"/>
    </source>
</evidence>
<dbReference type="PIRSF" id="PIRSF006060">
    <property type="entry name" value="AA_transporter"/>
    <property type="match status" value="1"/>
</dbReference>
<feature type="transmembrane region" description="Helical" evidence="5">
    <location>
        <begin position="191"/>
        <end position="212"/>
    </location>
</feature>
<organism evidence="6 7">
    <name type="scientific">Amanita muscaria (strain Koide BX008)</name>
    <dbReference type="NCBI Taxonomy" id="946122"/>
    <lineage>
        <taxon>Eukaryota</taxon>
        <taxon>Fungi</taxon>
        <taxon>Dikarya</taxon>
        <taxon>Basidiomycota</taxon>
        <taxon>Agaricomycotina</taxon>
        <taxon>Agaricomycetes</taxon>
        <taxon>Agaricomycetidae</taxon>
        <taxon>Agaricales</taxon>
        <taxon>Pluteineae</taxon>
        <taxon>Amanitaceae</taxon>
        <taxon>Amanita</taxon>
    </lineage>
</organism>
<dbReference type="OrthoDB" id="5982228at2759"/>
<feature type="transmembrane region" description="Helical" evidence="5">
    <location>
        <begin position="475"/>
        <end position="493"/>
    </location>
</feature>
<evidence type="ECO:0000256" key="4">
    <source>
        <dbReference type="ARBA" id="ARBA00023136"/>
    </source>
</evidence>
<feature type="transmembrane region" description="Helical" evidence="5">
    <location>
        <begin position="150"/>
        <end position="171"/>
    </location>
</feature>
<dbReference type="InterPro" id="IPR050598">
    <property type="entry name" value="AminoAcid_Transporter"/>
</dbReference>
<feature type="transmembrane region" description="Helical" evidence="5">
    <location>
        <begin position="305"/>
        <end position="328"/>
    </location>
</feature>
<evidence type="ECO:0000256" key="5">
    <source>
        <dbReference type="SAM" id="Phobius"/>
    </source>
</evidence>
<keyword evidence="3 5" id="KW-1133">Transmembrane helix</keyword>
<keyword evidence="7" id="KW-1185">Reference proteome</keyword>
<reference evidence="6 7" key="1">
    <citation type="submission" date="2014-04" db="EMBL/GenBank/DDBJ databases">
        <title>Evolutionary Origins and Diversification of the Mycorrhizal Mutualists.</title>
        <authorList>
            <consortium name="DOE Joint Genome Institute"/>
            <consortium name="Mycorrhizal Genomics Consortium"/>
            <person name="Kohler A."/>
            <person name="Kuo A."/>
            <person name="Nagy L.G."/>
            <person name="Floudas D."/>
            <person name="Copeland A."/>
            <person name="Barry K.W."/>
            <person name="Cichocki N."/>
            <person name="Veneault-Fourrey C."/>
            <person name="LaButti K."/>
            <person name="Lindquist E.A."/>
            <person name="Lipzen A."/>
            <person name="Lundell T."/>
            <person name="Morin E."/>
            <person name="Murat C."/>
            <person name="Riley R."/>
            <person name="Ohm R."/>
            <person name="Sun H."/>
            <person name="Tunlid A."/>
            <person name="Henrissat B."/>
            <person name="Grigoriev I.V."/>
            <person name="Hibbett D.S."/>
            <person name="Martin F."/>
        </authorList>
    </citation>
    <scope>NUCLEOTIDE SEQUENCE [LARGE SCALE GENOMIC DNA]</scope>
    <source>
        <strain evidence="6 7">Koide BX008</strain>
    </source>
</reference>
<evidence type="ECO:0000256" key="2">
    <source>
        <dbReference type="ARBA" id="ARBA00022692"/>
    </source>
</evidence>
<name>A0A0C2WSL2_AMAMK</name>
<dbReference type="PANTHER" id="PTHR11785:SF498">
    <property type="entry name" value="HIGH-AFFINITY METHIONINE PERMEASE"/>
    <property type="match status" value="1"/>
</dbReference>
<dbReference type="InterPro" id="IPR002293">
    <property type="entry name" value="AA/rel_permease1"/>
</dbReference>
<feature type="transmembrane region" description="Helical" evidence="5">
    <location>
        <begin position="428"/>
        <end position="454"/>
    </location>
</feature>
<accession>A0A0C2WSL2</accession>
<dbReference type="Pfam" id="PF13520">
    <property type="entry name" value="AA_permease_2"/>
    <property type="match status" value="1"/>
</dbReference>
<dbReference type="HOGENOM" id="CLU_013661_4_1_1"/>
<feature type="transmembrane region" description="Helical" evidence="5">
    <location>
        <begin position="71"/>
        <end position="91"/>
    </location>
</feature>
<evidence type="ECO:0000256" key="1">
    <source>
        <dbReference type="ARBA" id="ARBA00004141"/>
    </source>
</evidence>